<organism evidence="6 7">
    <name type="scientific">Paeniglutamicibacter antarcticus</name>
    <dbReference type="NCBI Taxonomy" id="494023"/>
    <lineage>
        <taxon>Bacteria</taxon>
        <taxon>Bacillati</taxon>
        <taxon>Actinomycetota</taxon>
        <taxon>Actinomycetes</taxon>
        <taxon>Micrococcales</taxon>
        <taxon>Micrococcaceae</taxon>
        <taxon>Paeniglutamicibacter</taxon>
    </lineage>
</organism>
<gene>
    <name evidence="6" type="ORF">GCM10025778_03480</name>
</gene>
<keyword evidence="4 6" id="KW-0067">ATP-binding</keyword>
<accession>A0ABP9TIY6</accession>
<evidence type="ECO:0000256" key="4">
    <source>
        <dbReference type="ARBA" id="ARBA00022840"/>
    </source>
</evidence>
<comment type="caution">
    <text evidence="6">The sequence shown here is derived from an EMBL/GenBank/DDBJ whole genome shotgun (WGS) entry which is preliminary data.</text>
</comment>
<dbReference type="PANTHER" id="PTHR43776">
    <property type="entry name" value="TRANSPORT ATP-BINDING PROTEIN"/>
    <property type="match status" value="1"/>
</dbReference>
<dbReference type="PANTHER" id="PTHR43776:SF7">
    <property type="entry name" value="D,D-DIPEPTIDE TRANSPORT ATP-BINDING PROTEIN DDPF-RELATED"/>
    <property type="match status" value="1"/>
</dbReference>
<evidence type="ECO:0000313" key="7">
    <source>
        <dbReference type="Proteomes" id="UP001501257"/>
    </source>
</evidence>
<sequence length="238" mass="24741">MSLELRDIDFSHPGTGPGPGKLLDGVHLVVRAGEITGLGAPSGAGKSTLLRIAALMKPADSGSVLISGQAFFPGSSVPVAARQSVGVVLQSPRTSADPRLRLDSLISAPLAFRDRAVRPRPQRYAQRLAELAELVHLEPALLRRYPHQVSDGQLQRAMLARALALEPAVLLCDEPTAQLDPGTTASILGVLAGHAAAGAAVLVASHDYTALASVAHTMVELAQINGAPKDQTGRSRAS</sequence>
<name>A0ABP9TIY6_9MICC</name>
<dbReference type="InterPro" id="IPR050319">
    <property type="entry name" value="ABC_transp_ATP-bind"/>
</dbReference>
<dbReference type="PROSITE" id="PS50893">
    <property type="entry name" value="ABC_TRANSPORTER_2"/>
    <property type="match status" value="1"/>
</dbReference>
<dbReference type="InterPro" id="IPR003593">
    <property type="entry name" value="AAA+_ATPase"/>
</dbReference>
<dbReference type="Pfam" id="PF00005">
    <property type="entry name" value="ABC_tran"/>
    <property type="match status" value="1"/>
</dbReference>
<dbReference type="InterPro" id="IPR027417">
    <property type="entry name" value="P-loop_NTPase"/>
</dbReference>
<keyword evidence="3" id="KW-0547">Nucleotide-binding</keyword>
<dbReference type="Gene3D" id="3.40.50.300">
    <property type="entry name" value="P-loop containing nucleotide triphosphate hydrolases"/>
    <property type="match status" value="1"/>
</dbReference>
<comment type="similarity">
    <text evidence="1">Belongs to the ABC transporter superfamily.</text>
</comment>
<dbReference type="SUPFAM" id="SSF52540">
    <property type="entry name" value="P-loop containing nucleoside triphosphate hydrolases"/>
    <property type="match status" value="1"/>
</dbReference>
<protein>
    <submittedName>
        <fullName evidence="6">ATP-binding cassette domain-containing protein</fullName>
    </submittedName>
</protein>
<dbReference type="GO" id="GO:0005524">
    <property type="term" value="F:ATP binding"/>
    <property type="evidence" value="ECO:0007669"/>
    <property type="project" value="UniProtKB-KW"/>
</dbReference>
<reference evidence="7" key="1">
    <citation type="journal article" date="2019" name="Int. J. Syst. Evol. Microbiol.">
        <title>The Global Catalogue of Microorganisms (GCM) 10K type strain sequencing project: providing services to taxonomists for standard genome sequencing and annotation.</title>
        <authorList>
            <consortium name="The Broad Institute Genomics Platform"/>
            <consortium name="The Broad Institute Genome Sequencing Center for Infectious Disease"/>
            <person name="Wu L."/>
            <person name="Ma J."/>
        </authorList>
    </citation>
    <scope>NUCLEOTIDE SEQUENCE [LARGE SCALE GENOMIC DNA]</scope>
    <source>
        <strain evidence="7">JCM 18952</strain>
    </source>
</reference>
<dbReference type="EMBL" id="BAABLK010000006">
    <property type="protein sequence ID" value="GAA5225818.1"/>
    <property type="molecule type" value="Genomic_DNA"/>
</dbReference>
<proteinExistence type="inferred from homology"/>
<keyword evidence="2" id="KW-0813">Transport</keyword>
<dbReference type="Proteomes" id="UP001501257">
    <property type="component" value="Unassembled WGS sequence"/>
</dbReference>
<dbReference type="SMART" id="SM00382">
    <property type="entry name" value="AAA"/>
    <property type="match status" value="1"/>
</dbReference>
<evidence type="ECO:0000256" key="1">
    <source>
        <dbReference type="ARBA" id="ARBA00005417"/>
    </source>
</evidence>
<dbReference type="RefSeq" id="WP_210102153.1">
    <property type="nucleotide sequence ID" value="NZ_BAABLK010000006.1"/>
</dbReference>
<evidence type="ECO:0000259" key="5">
    <source>
        <dbReference type="PROSITE" id="PS50893"/>
    </source>
</evidence>
<keyword evidence="7" id="KW-1185">Reference proteome</keyword>
<dbReference type="InterPro" id="IPR003439">
    <property type="entry name" value="ABC_transporter-like_ATP-bd"/>
</dbReference>
<evidence type="ECO:0000256" key="3">
    <source>
        <dbReference type="ARBA" id="ARBA00022741"/>
    </source>
</evidence>
<feature type="domain" description="ABC transporter" evidence="5">
    <location>
        <begin position="3"/>
        <end position="237"/>
    </location>
</feature>
<evidence type="ECO:0000313" key="6">
    <source>
        <dbReference type="EMBL" id="GAA5225818.1"/>
    </source>
</evidence>
<evidence type="ECO:0000256" key="2">
    <source>
        <dbReference type="ARBA" id="ARBA00022448"/>
    </source>
</evidence>